<comment type="subcellular location">
    <subcellularLocation>
        <location evidence="1">Endoplasmic reticulum membrane</location>
        <topology evidence="1">Single-pass type II membrane protein</topology>
    </subcellularLocation>
</comment>
<gene>
    <name evidence="14" type="primary">LOC100369934</name>
</gene>
<keyword evidence="3" id="KW-0808">Transferase</keyword>
<evidence type="ECO:0000256" key="1">
    <source>
        <dbReference type="ARBA" id="ARBA00004648"/>
    </source>
</evidence>
<dbReference type="Pfam" id="PF03016">
    <property type="entry name" value="Exostosin_GT47"/>
    <property type="match status" value="1"/>
</dbReference>
<dbReference type="Gene3D" id="3.90.550.10">
    <property type="entry name" value="Spore Coat Polysaccharide Biosynthesis Protein SpsA, Chain A"/>
    <property type="match status" value="1"/>
</dbReference>
<evidence type="ECO:0000256" key="5">
    <source>
        <dbReference type="ARBA" id="ARBA00022824"/>
    </source>
</evidence>
<keyword evidence="8" id="KW-1015">Disulfide bond</keyword>
<keyword evidence="7 10" id="KW-0472">Membrane</keyword>
<dbReference type="Pfam" id="PF09258">
    <property type="entry name" value="Glyco_transf_64"/>
    <property type="match status" value="1"/>
</dbReference>
<dbReference type="GeneID" id="100369934"/>
<organism evidence="13 14">
    <name type="scientific">Saccoglossus kowalevskii</name>
    <name type="common">Acorn worm</name>
    <dbReference type="NCBI Taxonomy" id="10224"/>
    <lineage>
        <taxon>Eukaryota</taxon>
        <taxon>Metazoa</taxon>
        <taxon>Hemichordata</taxon>
        <taxon>Enteropneusta</taxon>
        <taxon>Harrimaniidae</taxon>
        <taxon>Saccoglossus</taxon>
    </lineage>
</organism>
<dbReference type="RefSeq" id="XP_006821057.1">
    <property type="nucleotide sequence ID" value="XM_006820994.1"/>
</dbReference>
<sequence>MEYHLHQPPQPPLDFRRWLVKNVKLSQLITILLIMLILVPLVTHYYLSKVDGISSNGAFAPSRDALGRHTMKVSDLRLHVDELYRIKSSVTAELVDLERQRSEKQSQITLYSNKLEGIHQDISVTEIELKKIKLQIMQLQKEKEEILERRENQIAPPKRILPSLEDNVILTAPQDKLQCRQHNCFDYSRCSLTSKFPVYFYQPSETFQSSINLNRVVLSTISELFSANPYTTTDPSIACIYIVLLGPTTTALNSKSDIESKLHSLPYWMGDGRNHVLLNLVNSVLQDNCLESINTGRAIIVQSGFRVSEFRHGFDILVPLLLGPKYHFSWTAIPPLVPAKRRYLATFQGELVASGGKHSTFHHMQSGKLKADLRGRETADQYINEELQRLQTITEDSFFIELFCGTSVITQGSMGAPEWALCGTEIDRSKFLRESTFSLVFSPDEVLVSSSLFYTRLYESLRYGAVPVIVGEHTQLPFYETLDWRKAVLFLPKPRITELYFYLQTVGHGDILNMRKQGRFIYETYFSSTKNIVDSILATIRTRLNIPSVVIRDEPSPSVFSDEFVPLKVDMQLQTLEFEDGGGGPVESPYSSPGFLRNYTFNTVNRHATWNELPGPFYMFPNTPFDPILPSEAKFRGSGVGFRPIGDGAGGAGKEFMESLGGNVPKEQFTIVMLTYEREEVLINSIQRLNGLPHLNKVLIVWNSPEPPSQDLGWPEIHVDVKVIQTKKNSLNNRFLPYDEIVTEAILSIDDDAHLRHDEILFGFRVWREARDRIVGFPGRFHAWDTNINNGWLYNSNYSCELSMVLTGAAFFHKYYAYLYTYWMPQEIRDMVDEYINCEDLAMNFLVSHITRQPPIKVTSRWTFRCPGCPQALSSDDSHFQERHQCMNFFTKVFGYMPLLYTQFRVDSVLFKTRLPHDKQKCFKFI</sequence>
<dbReference type="InterPro" id="IPR015338">
    <property type="entry name" value="GT64_dom"/>
</dbReference>
<feature type="coiled-coil region" evidence="9">
    <location>
        <begin position="80"/>
        <end position="149"/>
    </location>
</feature>
<dbReference type="SUPFAM" id="SSF53448">
    <property type="entry name" value="Nucleotide-diphospho-sugar transferases"/>
    <property type="match status" value="1"/>
</dbReference>
<feature type="domain" description="Exostosin GT47" evidence="11">
    <location>
        <begin position="194"/>
        <end position="505"/>
    </location>
</feature>
<keyword evidence="5" id="KW-0256">Endoplasmic reticulum</keyword>
<evidence type="ECO:0000259" key="11">
    <source>
        <dbReference type="Pfam" id="PF03016"/>
    </source>
</evidence>
<evidence type="ECO:0000256" key="3">
    <source>
        <dbReference type="ARBA" id="ARBA00022679"/>
    </source>
</evidence>
<evidence type="ECO:0000259" key="12">
    <source>
        <dbReference type="Pfam" id="PF09258"/>
    </source>
</evidence>
<dbReference type="PANTHER" id="PTHR48261">
    <property type="entry name" value="ACETYLGLUCOSAMINYLTRANSFERASE"/>
    <property type="match status" value="1"/>
</dbReference>
<evidence type="ECO:0000256" key="10">
    <source>
        <dbReference type="SAM" id="Phobius"/>
    </source>
</evidence>
<keyword evidence="4 10" id="KW-0812">Transmembrane</keyword>
<dbReference type="PANTHER" id="PTHR48261:SF4">
    <property type="entry name" value="EXOSTOSIN LIKE GLYCOSYLTRANSFERASE 3"/>
    <property type="match status" value="1"/>
</dbReference>
<feature type="domain" description="Glycosyl transferase 64" evidence="12">
    <location>
        <begin position="669"/>
        <end position="911"/>
    </location>
</feature>
<evidence type="ECO:0000256" key="9">
    <source>
        <dbReference type="SAM" id="Coils"/>
    </source>
</evidence>
<keyword evidence="9" id="KW-0175">Coiled coil</keyword>
<accession>A0ABM0MM16</accession>
<comment type="similarity">
    <text evidence="2">Belongs to the glycosyltransferase 47 family.</text>
</comment>
<dbReference type="InterPro" id="IPR004263">
    <property type="entry name" value="Exostosin"/>
</dbReference>
<feature type="transmembrane region" description="Helical" evidence="10">
    <location>
        <begin position="25"/>
        <end position="47"/>
    </location>
</feature>
<proteinExistence type="inferred from homology"/>
<protein>
    <submittedName>
        <fullName evidence="14">Exostosin-like 3-like</fullName>
    </submittedName>
</protein>
<evidence type="ECO:0000313" key="13">
    <source>
        <dbReference type="Proteomes" id="UP000694865"/>
    </source>
</evidence>
<evidence type="ECO:0000256" key="6">
    <source>
        <dbReference type="ARBA" id="ARBA00022989"/>
    </source>
</evidence>
<reference evidence="14" key="1">
    <citation type="submission" date="2025-08" db="UniProtKB">
        <authorList>
            <consortium name="RefSeq"/>
        </authorList>
    </citation>
    <scope>IDENTIFICATION</scope>
    <source>
        <tissue evidence="14">Testes</tissue>
    </source>
</reference>
<name>A0ABM0MM16_SACKO</name>
<dbReference type="InterPro" id="IPR029044">
    <property type="entry name" value="Nucleotide-diphossugar_trans"/>
</dbReference>
<evidence type="ECO:0000313" key="14">
    <source>
        <dbReference type="RefSeq" id="XP_006821057.1"/>
    </source>
</evidence>
<evidence type="ECO:0000256" key="7">
    <source>
        <dbReference type="ARBA" id="ARBA00023136"/>
    </source>
</evidence>
<evidence type="ECO:0000256" key="2">
    <source>
        <dbReference type="ARBA" id="ARBA00010271"/>
    </source>
</evidence>
<dbReference type="Proteomes" id="UP000694865">
    <property type="component" value="Unplaced"/>
</dbReference>
<keyword evidence="6 10" id="KW-1133">Transmembrane helix</keyword>
<evidence type="ECO:0000256" key="8">
    <source>
        <dbReference type="ARBA" id="ARBA00023157"/>
    </source>
</evidence>
<dbReference type="InterPro" id="IPR040911">
    <property type="entry name" value="Exostosin_GT47"/>
</dbReference>
<evidence type="ECO:0000256" key="4">
    <source>
        <dbReference type="ARBA" id="ARBA00022692"/>
    </source>
</evidence>
<keyword evidence="13" id="KW-1185">Reference proteome</keyword>